<dbReference type="Gene3D" id="1.25.40.820">
    <property type="match status" value="1"/>
</dbReference>
<evidence type="ECO:0000256" key="7">
    <source>
        <dbReference type="ARBA" id="ARBA00022912"/>
    </source>
</evidence>
<evidence type="ECO:0000256" key="5">
    <source>
        <dbReference type="ARBA" id="ARBA00022801"/>
    </source>
</evidence>
<evidence type="ECO:0000256" key="6">
    <source>
        <dbReference type="ARBA" id="ARBA00022833"/>
    </source>
</evidence>
<dbReference type="GO" id="GO:0005634">
    <property type="term" value="C:nucleus"/>
    <property type="evidence" value="ECO:0007669"/>
    <property type="project" value="UniProtKB-SubCell"/>
</dbReference>
<evidence type="ECO:0000256" key="11">
    <source>
        <dbReference type="PROSITE-ProRule" id="PRU00812"/>
    </source>
</evidence>
<evidence type="ECO:0000313" key="16">
    <source>
        <dbReference type="Proteomes" id="UP000006671"/>
    </source>
</evidence>
<keyword evidence="6 12" id="KW-0862">Zinc</keyword>
<comment type="catalytic activity">
    <reaction evidence="10 12">
        <text>O-phospho-L-threonyl-[protein] + H2O = L-threonyl-[protein] + phosphate</text>
        <dbReference type="Rhea" id="RHEA:47004"/>
        <dbReference type="Rhea" id="RHEA-COMP:11060"/>
        <dbReference type="Rhea" id="RHEA-COMP:11605"/>
        <dbReference type="ChEBI" id="CHEBI:15377"/>
        <dbReference type="ChEBI" id="CHEBI:30013"/>
        <dbReference type="ChEBI" id="CHEBI:43474"/>
        <dbReference type="ChEBI" id="CHEBI:61977"/>
        <dbReference type="EC" id="3.1.3.16"/>
    </reaction>
</comment>
<dbReference type="InterPro" id="IPR038534">
    <property type="entry name" value="Rtr1/RPAP2_sf"/>
</dbReference>
<gene>
    <name evidence="15" type="ORF">NAEGRDRAFT_80617</name>
</gene>
<dbReference type="EC" id="3.1.3.16" evidence="12"/>
<evidence type="ECO:0000256" key="4">
    <source>
        <dbReference type="ARBA" id="ARBA00022771"/>
    </source>
</evidence>
<keyword evidence="3 12" id="KW-0479">Metal-binding</keyword>
<evidence type="ECO:0000313" key="15">
    <source>
        <dbReference type="EMBL" id="EFC41599.1"/>
    </source>
</evidence>
<evidence type="ECO:0000259" key="14">
    <source>
        <dbReference type="PROSITE" id="PS51479"/>
    </source>
</evidence>
<keyword evidence="7 12" id="KW-0904">Protein phosphatase</keyword>
<accession>D2VN68</accession>
<comment type="similarity">
    <text evidence="2 11 12">Belongs to the RPAP2 family.</text>
</comment>
<dbReference type="GO" id="GO:0005737">
    <property type="term" value="C:cytoplasm"/>
    <property type="evidence" value="ECO:0007669"/>
    <property type="project" value="TreeGrafter"/>
</dbReference>
<dbReference type="EMBL" id="GG738884">
    <property type="protein sequence ID" value="EFC41599.1"/>
    <property type="molecule type" value="Genomic_DNA"/>
</dbReference>
<dbReference type="OrthoDB" id="2590500at2759"/>
<dbReference type="InterPro" id="IPR039693">
    <property type="entry name" value="Rtr1/RPAP2"/>
</dbReference>
<dbReference type="PROSITE" id="PS51479">
    <property type="entry name" value="ZF_RTR1"/>
    <property type="match status" value="1"/>
</dbReference>
<dbReference type="GO" id="GO:0008420">
    <property type="term" value="F:RNA polymerase II CTD heptapeptide repeat phosphatase activity"/>
    <property type="evidence" value="ECO:0007669"/>
    <property type="project" value="UniProtKB-UniRule"/>
</dbReference>
<dbReference type="Proteomes" id="UP000006671">
    <property type="component" value="Unassembled WGS sequence"/>
</dbReference>
<evidence type="ECO:0000256" key="12">
    <source>
        <dbReference type="RuleBase" id="RU367080"/>
    </source>
</evidence>
<keyword evidence="16" id="KW-1185">Reference proteome</keyword>
<feature type="compositionally biased region" description="Polar residues" evidence="13">
    <location>
        <begin position="1"/>
        <end position="15"/>
    </location>
</feature>
<sequence length="556" mass="64637">MLPKKSTTFSKNVQPISDFDEEEEEYYREEEYQGPIDEDDDEENNFAYPDDEGKSKKPIKQRQQSKKKAVKFEEEKQKKKPSIPKKTQKAILVFNKLVDDAIQKIIFSMADQEYVSDIYLDYVCQLLQPQHFEEVLEERNASGLCGNPTCSNEIDDELIGRNPKYYIDFNRLELVDVSSFANRLFCCEVCKKKSFQKMNACSTSIPYTRDCKKLLFMLFPEIGEERLTFILDQVKESVLTDPKATLAVKVKENENPQLPAVGAEDELDCETDNIEGFIPSYSNDKIKKEVKRIGYFFEPCSDSDGTGDGIDPSELKLELFQELWTFFSRMVTKSTVQYFKDLNNPSQEAETSQEVLPKKEKSKIDYSELKVYEDMYKEMGIDISNDIEQFRPTNEELYSEDGGVIRDEVHMVRFRLFLHSLYELIPTICDSIGYTNHSKLRLQFEKILSTFNYEYALPSLDLKRLKIICTVIVKTLMLKDEEFKQDLIEISEKPIEFIILGQKPTTPVQTRRKKITNEKDSLLEKSTENINNQLLKEGIKEVQINLLTDVIIFGVY</sequence>
<dbReference type="OMA" id="KSTIRYF"/>
<protein>
    <recommendedName>
        <fullName evidence="12">RNA polymerase II subunit B1 CTD phosphatase RPAP2 homolog</fullName>
        <ecNumber evidence="12">3.1.3.16</ecNumber>
    </recommendedName>
</protein>
<comment type="function">
    <text evidence="12">Putative RNA polymerase II subunit B1 C-terminal domain (CTD) phosphatase involved in RNA polymerase II transcription regulation.</text>
</comment>
<evidence type="ECO:0000256" key="13">
    <source>
        <dbReference type="SAM" id="MobiDB-lite"/>
    </source>
</evidence>
<feature type="compositionally biased region" description="Basic residues" evidence="13">
    <location>
        <begin position="56"/>
        <end position="69"/>
    </location>
</feature>
<keyword evidence="5 12" id="KW-0378">Hydrolase</keyword>
<keyword evidence="8 12" id="KW-0539">Nucleus</keyword>
<dbReference type="Pfam" id="PF04181">
    <property type="entry name" value="RPAP2_Rtr1"/>
    <property type="match status" value="1"/>
</dbReference>
<dbReference type="VEuPathDB" id="AmoebaDB:NAEGRDRAFT_80617"/>
<dbReference type="AlphaFoldDB" id="D2VN68"/>
<comment type="catalytic activity">
    <reaction evidence="9 12">
        <text>O-phospho-L-seryl-[protein] + H2O = L-seryl-[protein] + phosphate</text>
        <dbReference type="Rhea" id="RHEA:20629"/>
        <dbReference type="Rhea" id="RHEA-COMP:9863"/>
        <dbReference type="Rhea" id="RHEA-COMP:11604"/>
        <dbReference type="ChEBI" id="CHEBI:15377"/>
        <dbReference type="ChEBI" id="CHEBI:29999"/>
        <dbReference type="ChEBI" id="CHEBI:43474"/>
        <dbReference type="ChEBI" id="CHEBI:83421"/>
        <dbReference type="EC" id="3.1.3.16"/>
    </reaction>
</comment>
<comment type="subcellular location">
    <subcellularLocation>
        <location evidence="1 12">Nucleus</location>
    </subcellularLocation>
</comment>
<evidence type="ECO:0000256" key="10">
    <source>
        <dbReference type="ARBA" id="ARBA00048336"/>
    </source>
</evidence>
<evidence type="ECO:0000256" key="2">
    <source>
        <dbReference type="ARBA" id="ARBA00005676"/>
    </source>
</evidence>
<reference evidence="15 16" key="1">
    <citation type="journal article" date="2010" name="Cell">
        <title>The genome of Naegleria gruberi illuminates early eukaryotic versatility.</title>
        <authorList>
            <person name="Fritz-Laylin L.K."/>
            <person name="Prochnik S.E."/>
            <person name="Ginger M.L."/>
            <person name="Dacks J.B."/>
            <person name="Carpenter M.L."/>
            <person name="Field M.C."/>
            <person name="Kuo A."/>
            <person name="Paredez A."/>
            <person name="Chapman J."/>
            <person name="Pham J."/>
            <person name="Shu S."/>
            <person name="Neupane R."/>
            <person name="Cipriano M."/>
            <person name="Mancuso J."/>
            <person name="Tu H."/>
            <person name="Salamov A."/>
            <person name="Lindquist E."/>
            <person name="Shapiro H."/>
            <person name="Lucas S."/>
            <person name="Grigoriev I.V."/>
            <person name="Cande W.Z."/>
            <person name="Fulton C."/>
            <person name="Rokhsar D.S."/>
            <person name="Dawson S.C."/>
        </authorList>
    </citation>
    <scope>NUCLEOTIDE SEQUENCE [LARGE SCALE GENOMIC DNA]</scope>
    <source>
        <strain evidence="15 16">NEG-M</strain>
    </source>
</reference>
<dbReference type="GO" id="GO:0008270">
    <property type="term" value="F:zinc ion binding"/>
    <property type="evidence" value="ECO:0007669"/>
    <property type="project" value="UniProtKB-KW"/>
</dbReference>
<evidence type="ECO:0000256" key="1">
    <source>
        <dbReference type="ARBA" id="ARBA00004123"/>
    </source>
</evidence>
<dbReference type="PANTHER" id="PTHR14732:SF0">
    <property type="entry name" value="RNA POLYMERASE II SUBUNIT B1 CTD PHOSPHATASE RPAP2-RELATED"/>
    <property type="match status" value="1"/>
</dbReference>
<dbReference type="GeneID" id="8851234"/>
<dbReference type="RefSeq" id="XP_002674343.1">
    <property type="nucleotide sequence ID" value="XM_002674297.1"/>
</dbReference>
<evidence type="ECO:0000256" key="8">
    <source>
        <dbReference type="ARBA" id="ARBA00023242"/>
    </source>
</evidence>
<dbReference type="GO" id="GO:0043175">
    <property type="term" value="F:RNA polymerase core enzyme binding"/>
    <property type="evidence" value="ECO:0007669"/>
    <property type="project" value="UniProtKB-UniRule"/>
</dbReference>
<feature type="domain" description="RTR1-type" evidence="14">
    <location>
        <begin position="122"/>
        <end position="210"/>
    </location>
</feature>
<keyword evidence="4 12" id="KW-0863">Zinc-finger</keyword>
<feature type="region of interest" description="Disordered" evidence="13">
    <location>
        <begin position="1"/>
        <end position="83"/>
    </location>
</feature>
<dbReference type="PANTHER" id="PTHR14732">
    <property type="entry name" value="RNA POLYMERASE II SUBUNIT B1 CTD PHOSPHATASE RPAP2-RELATED"/>
    <property type="match status" value="1"/>
</dbReference>
<proteinExistence type="inferred from homology"/>
<dbReference type="InParanoid" id="D2VN68"/>
<evidence type="ECO:0000256" key="3">
    <source>
        <dbReference type="ARBA" id="ARBA00022723"/>
    </source>
</evidence>
<name>D2VN68_NAEGR</name>
<dbReference type="InterPro" id="IPR007308">
    <property type="entry name" value="Rtr1/RPAP2_dom"/>
</dbReference>
<feature type="compositionally biased region" description="Acidic residues" evidence="13">
    <location>
        <begin position="18"/>
        <end position="28"/>
    </location>
</feature>
<evidence type="ECO:0000256" key="9">
    <source>
        <dbReference type="ARBA" id="ARBA00047761"/>
    </source>
</evidence>
<dbReference type="KEGG" id="ngr:NAEGRDRAFT_80617"/>
<organism evidence="16">
    <name type="scientific">Naegleria gruberi</name>
    <name type="common">Amoeba</name>
    <dbReference type="NCBI Taxonomy" id="5762"/>
    <lineage>
        <taxon>Eukaryota</taxon>
        <taxon>Discoba</taxon>
        <taxon>Heterolobosea</taxon>
        <taxon>Tetramitia</taxon>
        <taxon>Eutetramitia</taxon>
        <taxon>Vahlkampfiidae</taxon>
        <taxon>Naegleria</taxon>
    </lineage>
</organism>